<evidence type="ECO:0000313" key="3">
    <source>
        <dbReference type="Proteomes" id="UP000823921"/>
    </source>
</evidence>
<dbReference type="EMBL" id="DWXO01000044">
    <property type="protein sequence ID" value="HJB80162.1"/>
    <property type="molecule type" value="Genomic_DNA"/>
</dbReference>
<dbReference type="Proteomes" id="UP000823921">
    <property type="component" value="Unassembled WGS sequence"/>
</dbReference>
<dbReference type="AlphaFoldDB" id="A0A9D2SAC3"/>
<protein>
    <submittedName>
        <fullName evidence="2">Uncharacterized protein</fullName>
    </submittedName>
</protein>
<accession>A0A9D2SAC3</accession>
<feature type="transmembrane region" description="Helical" evidence="1">
    <location>
        <begin position="82"/>
        <end position="99"/>
    </location>
</feature>
<feature type="transmembrane region" description="Helical" evidence="1">
    <location>
        <begin position="55"/>
        <end position="76"/>
    </location>
</feature>
<comment type="caution">
    <text evidence="2">The sequence shown here is derived from an EMBL/GenBank/DDBJ whole genome shotgun (WGS) entry which is preliminary data.</text>
</comment>
<keyword evidence="1" id="KW-1133">Transmembrane helix</keyword>
<organism evidence="2 3">
    <name type="scientific">Candidatus Flavonifractor intestinigallinarum</name>
    <dbReference type="NCBI Taxonomy" id="2838586"/>
    <lineage>
        <taxon>Bacteria</taxon>
        <taxon>Bacillati</taxon>
        <taxon>Bacillota</taxon>
        <taxon>Clostridia</taxon>
        <taxon>Eubacteriales</taxon>
        <taxon>Oscillospiraceae</taxon>
        <taxon>Flavonifractor</taxon>
    </lineage>
</organism>
<reference evidence="2" key="2">
    <citation type="submission" date="2021-04" db="EMBL/GenBank/DDBJ databases">
        <authorList>
            <person name="Gilroy R."/>
        </authorList>
    </citation>
    <scope>NUCLEOTIDE SEQUENCE</scope>
    <source>
        <strain evidence="2">CHK192-8294</strain>
    </source>
</reference>
<keyword evidence="1" id="KW-0472">Membrane</keyword>
<gene>
    <name evidence="2" type="ORF">H9712_04205</name>
</gene>
<keyword evidence="1" id="KW-0812">Transmembrane</keyword>
<sequence>MQDTALQEQIRTADRSLFFLSILVGSICLSWLALDKQRRGLRCNGQAPDVTGLRQVSSVLVVLALGYFFCLGVRGRKEGGEINFWASLLVLLAALLRLGELLEQ</sequence>
<evidence type="ECO:0000313" key="2">
    <source>
        <dbReference type="EMBL" id="HJB80162.1"/>
    </source>
</evidence>
<name>A0A9D2SAC3_9FIRM</name>
<proteinExistence type="predicted"/>
<feature type="transmembrane region" description="Helical" evidence="1">
    <location>
        <begin position="16"/>
        <end position="34"/>
    </location>
</feature>
<evidence type="ECO:0000256" key="1">
    <source>
        <dbReference type="SAM" id="Phobius"/>
    </source>
</evidence>
<reference evidence="2" key="1">
    <citation type="journal article" date="2021" name="PeerJ">
        <title>Extensive microbial diversity within the chicken gut microbiome revealed by metagenomics and culture.</title>
        <authorList>
            <person name="Gilroy R."/>
            <person name="Ravi A."/>
            <person name="Getino M."/>
            <person name="Pursley I."/>
            <person name="Horton D.L."/>
            <person name="Alikhan N.F."/>
            <person name="Baker D."/>
            <person name="Gharbi K."/>
            <person name="Hall N."/>
            <person name="Watson M."/>
            <person name="Adriaenssens E.M."/>
            <person name="Foster-Nyarko E."/>
            <person name="Jarju S."/>
            <person name="Secka A."/>
            <person name="Antonio M."/>
            <person name="Oren A."/>
            <person name="Chaudhuri R.R."/>
            <person name="La Ragione R."/>
            <person name="Hildebrand F."/>
            <person name="Pallen M.J."/>
        </authorList>
    </citation>
    <scope>NUCLEOTIDE SEQUENCE</scope>
    <source>
        <strain evidence="2">CHK192-8294</strain>
    </source>
</reference>